<dbReference type="Pfam" id="PF02854">
    <property type="entry name" value="MIF4G"/>
    <property type="match status" value="1"/>
</dbReference>
<feature type="non-terminal residue" evidence="2">
    <location>
        <position position="164"/>
    </location>
</feature>
<dbReference type="OrthoDB" id="27832at2759"/>
<dbReference type="InterPro" id="IPR039762">
    <property type="entry name" value="Nmd2/UPF2"/>
</dbReference>
<protein>
    <recommendedName>
        <fullName evidence="1">MIF4G domain-containing protein</fullName>
    </recommendedName>
</protein>
<dbReference type="PANTHER" id="PTHR12839">
    <property type="entry name" value="NONSENSE-MEDIATED MRNA DECAY PROTEIN 2 UP-FRAMESHIFT SUPPRESSOR 2"/>
    <property type="match status" value="1"/>
</dbReference>
<proteinExistence type="predicted"/>
<dbReference type="GO" id="GO:0035145">
    <property type="term" value="C:exon-exon junction complex"/>
    <property type="evidence" value="ECO:0007669"/>
    <property type="project" value="TreeGrafter"/>
</dbReference>
<reference evidence="2 3" key="1">
    <citation type="submission" date="2017-03" db="EMBL/GenBank/DDBJ databases">
        <title>Genome Survey of Euroglyphus maynei.</title>
        <authorList>
            <person name="Arlian L.G."/>
            <person name="Morgan M.S."/>
            <person name="Rider S.D."/>
        </authorList>
    </citation>
    <scope>NUCLEOTIDE SEQUENCE [LARGE SCALE GENOMIC DNA]</scope>
    <source>
        <strain evidence="2">Arlian Lab</strain>
        <tissue evidence="2">Whole body</tissue>
    </source>
</reference>
<name>A0A1Y3BH34_EURMA</name>
<dbReference type="InterPro" id="IPR016024">
    <property type="entry name" value="ARM-type_fold"/>
</dbReference>
<organism evidence="2 3">
    <name type="scientific">Euroglyphus maynei</name>
    <name type="common">Mayne's house dust mite</name>
    <dbReference type="NCBI Taxonomy" id="6958"/>
    <lineage>
        <taxon>Eukaryota</taxon>
        <taxon>Metazoa</taxon>
        <taxon>Ecdysozoa</taxon>
        <taxon>Arthropoda</taxon>
        <taxon>Chelicerata</taxon>
        <taxon>Arachnida</taxon>
        <taxon>Acari</taxon>
        <taxon>Acariformes</taxon>
        <taxon>Sarcoptiformes</taxon>
        <taxon>Astigmata</taxon>
        <taxon>Psoroptidia</taxon>
        <taxon>Analgoidea</taxon>
        <taxon>Pyroglyphidae</taxon>
        <taxon>Pyroglyphinae</taxon>
        <taxon>Euroglyphus</taxon>
    </lineage>
</organism>
<sequence length="164" mass="19285">METPIMHQYIEHLIFTELTRKNVSNVLKKLRRIDWNDPELTVFTIQTLSSVWKIKCDNIPALAHLLTNLSQHRSQTVLMVMDTILENIRIGMQMNSLEYNQRRISTIKYFAECFNYNLIDSTLLFNIMYSLLLYGVDYNDAGKSSMDPPFNLMRLRLVAQILHI</sequence>
<dbReference type="EMBL" id="MUJZ01019290">
    <property type="protein sequence ID" value="OTF80241.1"/>
    <property type="molecule type" value="Genomic_DNA"/>
</dbReference>
<keyword evidence="3" id="KW-1185">Reference proteome</keyword>
<dbReference type="GO" id="GO:0000184">
    <property type="term" value="P:nuclear-transcribed mRNA catabolic process, nonsense-mediated decay"/>
    <property type="evidence" value="ECO:0007669"/>
    <property type="project" value="InterPro"/>
</dbReference>
<dbReference type="GO" id="GO:0003723">
    <property type="term" value="F:RNA binding"/>
    <property type="evidence" value="ECO:0007669"/>
    <property type="project" value="InterPro"/>
</dbReference>
<dbReference type="GO" id="GO:0005737">
    <property type="term" value="C:cytoplasm"/>
    <property type="evidence" value="ECO:0007669"/>
    <property type="project" value="TreeGrafter"/>
</dbReference>
<comment type="caution">
    <text evidence="2">The sequence shown here is derived from an EMBL/GenBank/DDBJ whole genome shotgun (WGS) entry which is preliminary data.</text>
</comment>
<dbReference type="InterPro" id="IPR003890">
    <property type="entry name" value="MIF4G-like_typ-3"/>
</dbReference>
<feature type="domain" description="MIF4G" evidence="1">
    <location>
        <begin position="14"/>
        <end position="162"/>
    </location>
</feature>
<dbReference type="Gene3D" id="1.25.40.180">
    <property type="match status" value="1"/>
</dbReference>
<evidence type="ECO:0000259" key="1">
    <source>
        <dbReference type="Pfam" id="PF02854"/>
    </source>
</evidence>
<dbReference type="SUPFAM" id="SSF48371">
    <property type="entry name" value="ARM repeat"/>
    <property type="match status" value="1"/>
</dbReference>
<dbReference type="Proteomes" id="UP000194236">
    <property type="component" value="Unassembled WGS sequence"/>
</dbReference>
<dbReference type="AlphaFoldDB" id="A0A1Y3BH34"/>
<gene>
    <name evidence="2" type="ORF">BLA29_011678</name>
</gene>
<evidence type="ECO:0000313" key="3">
    <source>
        <dbReference type="Proteomes" id="UP000194236"/>
    </source>
</evidence>
<dbReference type="PANTHER" id="PTHR12839:SF7">
    <property type="entry name" value="REGULATOR OF NONSENSE TRANSCRIPTS 2"/>
    <property type="match status" value="1"/>
</dbReference>
<evidence type="ECO:0000313" key="2">
    <source>
        <dbReference type="EMBL" id="OTF80241.1"/>
    </source>
</evidence>
<accession>A0A1Y3BH34</accession>